<dbReference type="Gene3D" id="1.10.287.3980">
    <property type="match status" value="1"/>
</dbReference>
<evidence type="ECO:0000256" key="6">
    <source>
        <dbReference type="SAM" id="MobiDB-lite"/>
    </source>
</evidence>
<dbReference type="Proteomes" id="UP001230065">
    <property type="component" value="Unassembled WGS sequence"/>
</dbReference>
<evidence type="ECO:0000313" key="10">
    <source>
        <dbReference type="EMBL" id="OLO49757.1"/>
    </source>
</evidence>
<dbReference type="AlphaFoldDB" id="A0A0X8K1L2"/>
<evidence type="ECO:0000256" key="4">
    <source>
        <dbReference type="ARBA" id="ARBA00035177"/>
    </source>
</evidence>
<dbReference type="EMBL" id="MSKJ01000013">
    <property type="protein sequence ID" value="OLO44672.1"/>
    <property type="molecule type" value="Genomic_DNA"/>
</dbReference>
<evidence type="ECO:0000256" key="5">
    <source>
        <dbReference type="HAMAP-Rule" id="MF_00391"/>
    </source>
</evidence>
<accession>A0A0X8K1L2</accession>
<gene>
    <name evidence="5 7" type="primary">rpmH</name>
    <name evidence="11" type="ORF">BKH15_03940</name>
    <name evidence="10" type="ORF">BKH28_05995</name>
    <name evidence="9" type="ORF">BKH29_06410</name>
    <name evidence="12" type="ORF">FK267_01525</name>
    <name evidence="7" type="ORF">RF687_01445</name>
    <name evidence="8" type="ORF">RMW62_06700</name>
</gene>
<keyword evidence="2 5" id="KW-0689">Ribosomal protein</keyword>
<dbReference type="EMBL" id="MSKW01000009">
    <property type="protein sequence ID" value="OLO78355.1"/>
    <property type="molecule type" value="Genomic_DNA"/>
</dbReference>
<evidence type="ECO:0000256" key="1">
    <source>
        <dbReference type="ARBA" id="ARBA00010111"/>
    </source>
</evidence>
<dbReference type="GeneID" id="64213952"/>
<organism evidence="9 15">
    <name type="scientific">Actinomyces oris</name>
    <dbReference type="NCBI Taxonomy" id="544580"/>
    <lineage>
        <taxon>Bacteria</taxon>
        <taxon>Bacillati</taxon>
        <taxon>Actinomycetota</taxon>
        <taxon>Actinomycetes</taxon>
        <taxon>Actinomycetales</taxon>
        <taxon>Actinomycetaceae</taxon>
        <taxon>Actinomyces</taxon>
    </lineage>
</organism>
<dbReference type="Pfam" id="PF00468">
    <property type="entry name" value="Ribosomal_L34"/>
    <property type="match status" value="1"/>
</dbReference>
<comment type="caution">
    <text evidence="9">The sequence shown here is derived from an EMBL/GenBank/DDBJ whole genome shotgun (WGS) entry which is preliminary data.</text>
</comment>
<dbReference type="EMBL" id="VICC01000001">
    <property type="protein sequence ID" value="TQD63290.1"/>
    <property type="molecule type" value="Genomic_DNA"/>
</dbReference>
<feature type="compositionally biased region" description="Basic residues" evidence="6">
    <location>
        <begin position="10"/>
        <end position="24"/>
    </location>
</feature>
<dbReference type="KEGG" id="aos:AXE84_05020"/>
<dbReference type="Proteomes" id="UP001180729">
    <property type="component" value="Unassembled WGS sequence"/>
</dbReference>
<evidence type="ECO:0000313" key="13">
    <source>
        <dbReference type="Proteomes" id="UP000186394"/>
    </source>
</evidence>
<comment type="similarity">
    <text evidence="1 5">Belongs to the bacterial ribosomal protein bL34 family.</text>
</comment>
<evidence type="ECO:0000256" key="2">
    <source>
        <dbReference type="ARBA" id="ARBA00022980"/>
    </source>
</evidence>
<keyword evidence="3 5" id="KW-0687">Ribonucleoprotein</keyword>
<dbReference type="GO" id="GO:0006412">
    <property type="term" value="P:translation"/>
    <property type="evidence" value="ECO:0007669"/>
    <property type="project" value="UniProtKB-UniRule"/>
</dbReference>
<evidence type="ECO:0000256" key="3">
    <source>
        <dbReference type="ARBA" id="ARBA00023274"/>
    </source>
</evidence>
<dbReference type="Proteomes" id="UP000317942">
    <property type="component" value="Unassembled WGS sequence"/>
</dbReference>
<dbReference type="Proteomes" id="UP000186769">
    <property type="component" value="Unassembled WGS sequence"/>
</dbReference>
<name>A0A0X8K1L2_9ACTO</name>
<evidence type="ECO:0000313" key="15">
    <source>
        <dbReference type="Proteomes" id="UP000186857"/>
    </source>
</evidence>
<dbReference type="GO" id="GO:0005840">
    <property type="term" value="C:ribosome"/>
    <property type="evidence" value="ECO:0007669"/>
    <property type="project" value="UniProtKB-KW"/>
</dbReference>
<evidence type="ECO:0000313" key="7">
    <source>
        <dbReference type="EMBL" id="MDR0176618.1"/>
    </source>
</evidence>
<dbReference type="GO" id="GO:0003735">
    <property type="term" value="F:structural constituent of ribosome"/>
    <property type="evidence" value="ECO:0007669"/>
    <property type="project" value="InterPro"/>
</dbReference>
<dbReference type="FunFam" id="1.10.287.3980:FF:000001">
    <property type="entry name" value="Mitochondrial ribosomal protein L34"/>
    <property type="match status" value="1"/>
</dbReference>
<reference evidence="13 14" key="1">
    <citation type="submission" date="2016-12" db="EMBL/GenBank/DDBJ databases">
        <title>Genomic comparison of strains in the 'Actinomyces naeslundii' group.</title>
        <authorList>
            <person name="Mughal S.R."/>
            <person name="Do T."/>
            <person name="Gilbert S.C."/>
            <person name="Witherden E.A."/>
            <person name="Didelot X."/>
            <person name="Beighton D."/>
        </authorList>
    </citation>
    <scope>NUCLEOTIDE SEQUENCE [LARGE SCALE GENOMIC DNA]</scope>
    <source>
        <strain evidence="11 14">G53E</strain>
        <strain evidence="10 13">P6N</strain>
    </source>
</reference>
<evidence type="ECO:0000313" key="8">
    <source>
        <dbReference type="EMBL" id="MDT0248769.1"/>
    </source>
</evidence>
<dbReference type="PANTHER" id="PTHR14503">
    <property type="entry name" value="MITOCHONDRIAL RIBOSOMAL PROTEIN 34 FAMILY MEMBER"/>
    <property type="match status" value="1"/>
</dbReference>
<feature type="compositionally biased region" description="Basic residues" evidence="6">
    <location>
        <begin position="34"/>
        <end position="45"/>
    </location>
</feature>
<dbReference type="EMBL" id="JAMZMH010000006">
    <property type="protein sequence ID" value="MDT0248769.1"/>
    <property type="molecule type" value="Genomic_DNA"/>
</dbReference>
<dbReference type="HAMAP" id="MF_00391">
    <property type="entry name" value="Ribosomal_bL34"/>
    <property type="match status" value="1"/>
</dbReference>
<dbReference type="InterPro" id="IPR000271">
    <property type="entry name" value="Ribosomal_bL34"/>
</dbReference>
<reference evidence="9 15" key="2">
    <citation type="submission" date="2016-12" db="EMBL/GenBank/DDBJ databases">
        <title>Genomic Comparison of strains in the 'Actinomyces naeslundii' Group.</title>
        <authorList>
            <person name="Mughal S.R."/>
            <person name="Do T."/>
            <person name="Gilbert S.C."/>
            <person name="Witherden E.A."/>
            <person name="Didelot X."/>
            <person name="Beighton D."/>
        </authorList>
    </citation>
    <scope>NUCLEOTIDE SEQUENCE [LARGE SCALE GENOMIC DNA]</scope>
    <source>
        <strain evidence="9 15">CCUG 33920</strain>
    </source>
</reference>
<feature type="region of interest" description="Disordered" evidence="6">
    <location>
        <begin position="1"/>
        <end position="45"/>
    </location>
</feature>
<protein>
    <recommendedName>
        <fullName evidence="4 5">Large ribosomal subunit protein bL34</fullName>
    </recommendedName>
</protein>
<dbReference type="GO" id="GO:1990904">
    <property type="term" value="C:ribonucleoprotein complex"/>
    <property type="evidence" value="ECO:0007669"/>
    <property type="project" value="UniProtKB-KW"/>
</dbReference>
<proteinExistence type="inferred from homology"/>
<dbReference type="Proteomes" id="UP000186857">
    <property type="component" value="Unassembled WGS sequence"/>
</dbReference>
<dbReference type="EMBL" id="JAMZMF010000002">
    <property type="protein sequence ID" value="MDR0176618.1"/>
    <property type="molecule type" value="Genomic_DNA"/>
</dbReference>
<dbReference type="OrthoDB" id="9804832at2"/>
<dbReference type="NCBIfam" id="TIGR01030">
    <property type="entry name" value="rpmH_bact"/>
    <property type="match status" value="1"/>
</dbReference>
<dbReference type="EMBL" id="MSKL01000012">
    <property type="protein sequence ID" value="OLO49757.1"/>
    <property type="molecule type" value="Genomic_DNA"/>
</dbReference>
<dbReference type="PANTHER" id="PTHR14503:SF4">
    <property type="entry name" value="LARGE RIBOSOMAL SUBUNIT PROTEIN BL34M"/>
    <property type="match status" value="1"/>
</dbReference>
<dbReference type="PROSITE" id="PS00784">
    <property type="entry name" value="RIBOSOMAL_L34"/>
    <property type="match status" value="1"/>
</dbReference>
<evidence type="ECO:0000313" key="12">
    <source>
        <dbReference type="EMBL" id="TQD63290.1"/>
    </source>
</evidence>
<sequence length="45" mass="5309">MSKRTYQPNNRRRAKVHGFRKRMSTRAGRAVLASRRRKGRVRLAA</sequence>
<dbReference type="Proteomes" id="UP000186394">
    <property type="component" value="Unassembled WGS sequence"/>
</dbReference>
<evidence type="ECO:0000313" key="14">
    <source>
        <dbReference type="Proteomes" id="UP000186769"/>
    </source>
</evidence>
<dbReference type="RefSeq" id="WP_003788507.1">
    <property type="nucleotide sequence ID" value="NZ_CAJZKH010000007.1"/>
</dbReference>
<reference evidence="7" key="4">
    <citation type="submission" date="2022-06" db="EMBL/GenBank/DDBJ databases">
        <title>Draft Genome Sequences of Three Actinomyces oris Strains, Isolated from Healthy Human Feces.</title>
        <authorList>
            <person name="Ye Y."/>
            <person name="Liu C."/>
            <person name="Zhao J."/>
            <person name="Xu J."/>
            <person name="Huang H."/>
            <person name="Wang B."/>
            <person name="Wei J."/>
            <person name="Jing X."/>
        </authorList>
    </citation>
    <scope>NUCLEOTIDE SEQUENCE</scope>
    <source>
        <strain evidence="8">CNGBCC1803368</strain>
        <strain evidence="7">CNGBCC1803727</strain>
    </source>
</reference>
<evidence type="ECO:0000313" key="9">
    <source>
        <dbReference type="EMBL" id="OLO44672.1"/>
    </source>
</evidence>
<reference evidence="12 16" key="3">
    <citation type="submission" date="2019-06" db="EMBL/GenBank/DDBJ databases">
        <title>Draft genome sequence of Actinomyces oris CCUG 34288T.</title>
        <authorList>
            <person name="Salva-Serra F."/>
            <person name="Cardew S."/>
            <person name="Moore E."/>
        </authorList>
    </citation>
    <scope>NUCLEOTIDE SEQUENCE [LARGE SCALE GENOMIC DNA]</scope>
    <source>
        <strain evidence="12 16">CCUG 34288</strain>
    </source>
</reference>
<evidence type="ECO:0000313" key="11">
    <source>
        <dbReference type="EMBL" id="OLO78355.1"/>
    </source>
</evidence>
<dbReference type="InterPro" id="IPR020939">
    <property type="entry name" value="Ribosomal_bL34_CS"/>
</dbReference>
<evidence type="ECO:0000313" key="16">
    <source>
        <dbReference type="Proteomes" id="UP000317942"/>
    </source>
</evidence>